<reference evidence="2" key="1">
    <citation type="submission" date="2020-10" db="EMBL/GenBank/DDBJ databases">
        <authorList>
            <person name="Gilroy R."/>
        </authorList>
    </citation>
    <scope>NUCLEOTIDE SEQUENCE</scope>
    <source>
        <strain evidence="2">ChiHjej13B12-12457</strain>
    </source>
</reference>
<organism evidence="2 3">
    <name type="scientific">Candidatus Coprenecus avistercoris</name>
    <dbReference type="NCBI Taxonomy" id="2840730"/>
    <lineage>
        <taxon>Bacteria</taxon>
        <taxon>Pseudomonadati</taxon>
        <taxon>Bacteroidota</taxon>
        <taxon>Bacteroidia</taxon>
        <taxon>Bacteroidales</taxon>
        <taxon>Rikenellaceae</taxon>
        <taxon>Rikenellaceae incertae sedis</taxon>
        <taxon>Candidatus Coprenecus</taxon>
    </lineage>
</organism>
<evidence type="ECO:0000313" key="3">
    <source>
        <dbReference type="Proteomes" id="UP000886744"/>
    </source>
</evidence>
<evidence type="ECO:0000313" key="2">
    <source>
        <dbReference type="EMBL" id="HIR62289.1"/>
    </source>
</evidence>
<feature type="chain" id="PRO_5039381264" description="DUF5041 domain-containing protein" evidence="1">
    <location>
        <begin position="23"/>
        <end position="212"/>
    </location>
</feature>
<dbReference type="AlphaFoldDB" id="A0A9D1J6M6"/>
<comment type="caution">
    <text evidence="2">The sequence shown here is derived from an EMBL/GenBank/DDBJ whole genome shotgun (WGS) entry which is preliminary data.</text>
</comment>
<protein>
    <recommendedName>
        <fullName evidence="4">DUF5041 domain-containing protein</fullName>
    </recommendedName>
</protein>
<evidence type="ECO:0008006" key="4">
    <source>
        <dbReference type="Google" id="ProtNLM"/>
    </source>
</evidence>
<sequence length="212" mass="24254">MKQFLTTIVCILGLCGMQAAKAAAQERAESSISLEYKMVEDRDLYRLMDFLDVYRLDVKVIGEGLKGREFRVVTVTCKDSVFTETGRERSGIIVSADSDTLDFIFFARQTCPDTVLLSWTGEGAVYKNKLPVPQFTHPILMETYSDRAYTAKDSIPIMAYSTGQPLEFEMNGEKQTFIHYCGLRDAKVHPREWPAKYGIKDFVYFYIIFPEE</sequence>
<name>A0A9D1J6M6_9BACT</name>
<dbReference type="EMBL" id="DVHI01000030">
    <property type="protein sequence ID" value="HIR62289.1"/>
    <property type="molecule type" value="Genomic_DNA"/>
</dbReference>
<reference evidence="2" key="2">
    <citation type="journal article" date="2021" name="PeerJ">
        <title>Extensive microbial diversity within the chicken gut microbiome revealed by metagenomics and culture.</title>
        <authorList>
            <person name="Gilroy R."/>
            <person name="Ravi A."/>
            <person name="Getino M."/>
            <person name="Pursley I."/>
            <person name="Horton D.L."/>
            <person name="Alikhan N.F."/>
            <person name="Baker D."/>
            <person name="Gharbi K."/>
            <person name="Hall N."/>
            <person name="Watson M."/>
            <person name="Adriaenssens E.M."/>
            <person name="Foster-Nyarko E."/>
            <person name="Jarju S."/>
            <person name="Secka A."/>
            <person name="Antonio M."/>
            <person name="Oren A."/>
            <person name="Chaudhuri R.R."/>
            <person name="La Ragione R."/>
            <person name="Hildebrand F."/>
            <person name="Pallen M.J."/>
        </authorList>
    </citation>
    <scope>NUCLEOTIDE SEQUENCE</scope>
    <source>
        <strain evidence="2">ChiHjej13B12-12457</strain>
    </source>
</reference>
<feature type="signal peptide" evidence="1">
    <location>
        <begin position="1"/>
        <end position="22"/>
    </location>
</feature>
<keyword evidence="1" id="KW-0732">Signal</keyword>
<dbReference type="Proteomes" id="UP000886744">
    <property type="component" value="Unassembled WGS sequence"/>
</dbReference>
<accession>A0A9D1J6M6</accession>
<proteinExistence type="predicted"/>
<gene>
    <name evidence="2" type="ORF">IAC94_02045</name>
</gene>
<evidence type="ECO:0000256" key="1">
    <source>
        <dbReference type="SAM" id="SignalP"/>
    </source>
</evidence>